<sequence length="133" mass="14915">MEKYEQLLNMLMDFNESVRFAAVSDGSGNLLWNSQRDGVSNIVPIEKTKATMSRSRGEWDDYASSAEIIGDGMYSITSYAKIKRITIPLSDGNMLFVSVNNKPMKNAKNTSYGHLVEMGEILSIVEFVESKNF</sequence>
<evidence type="ECO:0000313" key="1">
    <source>
        <dbReference type="EMBL" id="AIF18677.1"/>
    </source>
</evidence>
<organism evidence="1">
    <name type="scientific">uncultured marine thaumarchaeote KM3_84_A09</name>
    <dbReference type="NCBI Taxonomy" id="1456310"/>
    <lineage>
        <taxon>Archaea</taxon>
        <taxon>Nitrososphaerota</taxon>
        <taxon>environmental samples</taxon>
    </lineage>
</organism>
<proteinExistence type="predicted"/>
<protein>
    <submittedName>
        <fullName evidence="1">Uncharacterized protein</fullName>
    </submittedName>
</protein>
<reference evidence="1" key="1">
    <citation type="journal article" date="2014" name="Genome Biol. Evol.">
        <title>Pangenome evidence for extensive interdomain horizontal transfer affecting lineage core and shell genes in uncultured planktonic thaumarchaeota and euryarchaeota.</title>
        <authorList>
            <person name="Deschamps P."/>
            <person name="Zivanovic Y."/>
            <person name="Moreira D."/>
            <person name="Rodriguez-Valera F."/>
            <person name="Lopez-Garcia P."/>
        </authorList>
    </citation>
    <scope>NUCLEOTIDE SEQUENCE</scope>
</reference>
<accession>A0A075HVV1</accession>
<dbReference type="AlphaFoldDB" id="A0A075HVV1"/>
<name>A0A075HVV1_9ARCH</name>
<dbReference type="EMBL" id="KF901117">
    <property type="protein sequence ID" value="AIF18677.1"/>
    <property type="molecule type" value="Genomic_DNA"/>
</dbReference>